<dbReference type="InterPro" id="IPR010982">
    <property type="entry name" value="Lambda_DNA-bd_dom_sf"/>
</dbReference>
<dbReference type="PANTHER" id="PTHR37038">
    <property type="entry name" value="TRANSCRIPTIONAL REGULATOR-RELATED"/>
    <property type="match status" value="1"/>
</dbReference>
<dbReference type="SUPFAM" id="SSF47413">
    <property type="entry name" value="lambda repressor-like DNA-binding domains"/>
    <property type="match status" value="1"/>
</dbReference>
<feature type="domain" description="HTH cro/C1-type" evidence="1">
    <location>
        <begin position="13"/>
        <end position="67"/>
    </location>
</feature>
<dbReference type="CDD" id="cd00093">
    <property type="entry name" value="HTH_XRE"/>
    <property type="match status" value="1"/>
</dbReference>
<dbReference type="SMART" id="SM00530">
    <property type="entry name" value="HTH_XRE"/>
    <property type="match status" value="1"/>
</dbReference>
<reference evidence="2" key="1">
    <citation type="submission" date="2020-12" db="EMBL/GenBank/DDBJ databases">
        <authorList>
            <person name="Rodrigo-Torres L."/>
            <person name="Arahal R. D."/>
            <person name="Lucena T."/>
        </authorList>
    </citation>
    <scope>NUCLEOTIDE SEQUENCE</scope>
    <source>
        <strain evidence="2">CECT 9390</strain>
    </source>
</reference>
<dbReference type="Proteomes" id="UP000662618">
    <property type="component" value="Unassembled WGS sequence"/>
</dbReference>
<protein>
    <recommendedName>
        <fullName evidence="1">HTH cro/C1-type domain-containing protein</fullName>
    </recommendedName>
</protein>
<evidence type="ECO:0000313" key="2">
    <source>
        <dbReference type="EMBL" id="CAD7809247.1"/>
    </source>
</evidence>
<dbReference type="GO" id="GO:0003677">
    <property type="term" value="F:DNA binding"/>
    <property type="evidence" value="ECO:0007669"/>
    <property type="project" value="InterPro"/>
</dbReference>
<dbReference type="RefSeq" id="WP_162088315.1">
    <property type="nucleotide sequence ID" value="NZ_CAJIMS010000001.1"/>
</dbReference>
<evidence type="ECO:0000259" key="1">
    <source>
        <dbReference type="PROSITE" id="PS50943"/>
    </source>
</evidence>
<dbReference type="Pfam" id="PF01381">
    <property type="entry name" value="HTH_3"/>
    <property type="match status" value="1"/>
</dbReference>
<dbReference type="InterPro" id="IPR001387">
    <property type="entry name" value="Cro/C1-type_HTH"/>
</dbReference>
<dbReference type="Gene3D" id="1.10.260.40">
    <property type="entry name" value="lambda repressor-like DNA-binding domains"/>
    <property type="match status" value="1"/>
</dbReference>
<proteinExistence type="predicted"/>
<comment type="caution">
    <text evidence="2">The sequence shown here is derived from an EMBL/GenBank/DDBJ whole genome shotgun (WGS) entry which is preliminary data.</text>
</comment>
<keyword evidence="3" id="KW-1185">Reference proteome</keyword>
<organism evidence="2 3">
    <name type="scientific">Chryseobacterium aquaeductus</name>
    <dbReference type="NCBI Taxonomy" id="2675056"/>
    <lineage>
        <taxon>Bacteria</taxon>
        <taxon>Pseudomonadati</taxon>
        <taxon>Bacteroidota</taxon>
        <taxon>Flavobacteriia</taxon>
        <taxon>Flavobacteriales</taxon>
        <taxon>Weeksellaceae</taxon>
        <taxon>Chryseobacterium group</taxon>
        <taxon>Chryseobacterium</taxon>
    </lineage>
</organism>
<dbReference type="EMBL" id="CAJIMS010000001">
    <property type="protein sequence ID" value="CAD7809247.1"/>
    <property type="molecule type" value="Genomic_DNA"/>
</dbReference>
<name>A0A9N8MHG6_9FLAO</name>
<accession>A0A9N8MHG6</accession>
<dbReference type="InterPro" id="IPR053163">
    <property type="entry name" value="HTH-type_regulator_Rgg"/>
</dbReference>
<sequence length="77" mass="8878">MKKIAEKDFGFELRKIRESKGISQLELAVDLNITQSKVSKIENGTEQITLPYFIKILNYFSLSMNEVIELLEDKSPN</sequence>
<gene>
    <name evidence="2" type="ORF">CHRY9390_01966</name>
</gene>
<dbReference type="PROSITE" id="PS50943">
    <property type="entry name" value="HTH_CROC1"/>
    <property type="match status" value="1"/>
</dbReference>
<evidence type="ECO:0000313" key="3">
    <source>
        <dbReference type="Proteomes" id="UP000662618"/>
    </source>
</evidence>
<dbReference type="AlphaFoldDB" id="A0A9N8MHG6"/>